<feature type="transmembrane region" description="Helical" evidence="7">
    <location>
        <begin position="430"/>
        <end position="454"/>
    </location>
</feature>
<evidence type="ECO:0000256" key="1">
    <source>
        <dbReference type="ARBA" id="ARBA00004477"/>
    </source>
</evidence>
<dbReference type="SUPFAM" id="SSF144091">
    <property type="entry name" value="Rhomboid-like"/>
    <property type="match status" value="1"/>
</dbReference>
<dbReference type="PANTHER" id="PTHR11009">
    <property type="entry name" value="DER1-LIKE PROTEIN, DERLIN"/>
    <property type="match status" value="1"/>
</dbReference>
<feature type="transmembrane region" description="Helical" evidence="7">
    <location>
        <begin position="322"/>
        <end position="340"/>
    </location>
</feature>
<keyword evidence="5 7" id="KW-1133">Transmembrane helix</keyword>
<feature type="transmembrane region" description="Helical" evidence="7">
    <location>
        <begin position="67"/>
        <end position="92"/>
    </location>
</feature>
<keyword evidence="3 7" id="KW-0812">Transmembrane</keyword>
<dbReference type="GO" id="GO:0006950">
    <property type="term" value="P:response to stress"/>
    <property type="evidence" value="ECO:0007669"/>
    <property type="project" value="UniProtKB-ARBA"/>
</dbReference>
<feature type="transmembrane region" description="Helical" evidence="7">
    <location>
        <begin position="388"/>
        <end position="410"/>
    </location>
</feature>
<feature type="transmembrane region" description="Helical" evidence="7">
    <location>
        <begin position="474"/>
        <end position="498"/>
    </location>
</feature>
<evidence type="ECO:0000256" key="4">
    <source>
        <dbReference type="ARBA" id="ARBA00022824"/>
    </source>
</evidence>
<evidence type="ECO:0000256" key="3">
    <source>
        <dbReference type="ARBA" id="ARBA00022692"/>
    </source>
</evidence>
<dbReference type="GO" id="GO:0005789">
    <property type="term" value="C:endoplasmic reticulum membrane"/>
    <property type="evidence" value="ECO:0007669"/>
    <property type="project" value="UniProtKB-SubCell"/>
</dbReference>
<evidence type="ECO:0000313" key="9">
    <source>
        <dbReference type="Proteomes" id="UP000292082"/>
    </source>
</evidence>
<evidence type="ECO:0000256" key="6">
    <source>
        <dbReference type="ARBA" id="ARBA00023136"/>
    </source>
</evidence>
<keyword evidence="6 7" id="KW-0472">Membrane</keyword>
<sequence length="550" mass="60180">MSTRHSFLSTTGLIRPVSAASAASVADSYYVPNRLARSEGTTTGKPIAMPQPHVKKPPTTRAGIIPLGPMVIVSMAVTLSLLFTAAISLAFIPDDDNTSAIASMLDDVAANTPGIVLFGDDVDVDVDEPALTIRWSIIGCGDGFVLEGSEGTHGSQNCGLPSMALELYVDGEEGAAGSYNPDLFPFFKGGGQRDSIQNMFQFDDDHVLNVHEARLYPFDNYRMRTSIRAVSTADNATVPIQKLATISMTSSFVTLSSDTESAVTIPSGSGSDMPTRDLVLQISRPADLRAYALLLFGTSWMLAHATIGLVVISWSVDRGEKMLQYLGITFAIVLLIPQMRNAMPDAPGFDGVLIDAIGFFPQMLQTQLVTPLQLYFSFKAAFTNMQPWRVFTTFFYFGTISLDFIFHMFFFMRYSRMLEESSFANRKADYFWLLFLSALVLLVLSPLVNLPFLSSPLAFVPIYLWSRRHPSTPISLFGLVTITAPYLPLALVGLAWILNGTWRAAAGDLLGCAVGHVGWFVRDVWPREMTGGPTFLSEAPEALKRFFGDI</sequence>
<name>A0A4Q9Q5M5_9APHY</name>
<protein>
    <submittedName>
        <fullName evidence="8">Der1-like family-domain-containing protein</fullName>
    </submittedName>
</protein>
<comment type="similarity">
    <text evidence="2">Belongs to the derlin family.</text>
</comment>
<accession>A0A4Q9Q5M5</accession>
<comment type="subcellular location">
    <subcellularLocation>
        <location evidence="1">Endoplasmic reticulum membrane</location>
        <topology evidence="1">Multi-pass membrane protein</topology>
    </subcellularLocation>
</comment>
<evidence type="ECO:0000256" key="5">
    <source>
        <dbReference type="ARBA" id="ARBA00022989"/>
    </source>
</evidence>
<keyword evidence="9" id="KW-1185">Reference proteome</keyword>
<evidence type="ECO:0000256" key="7">
    <source>
        <dbReference type="SAM" id="Phobius"/>
    </source>
</evidence>
<feature type="transmembrane region" description="Helical" evidence="7">
    <location>
        <begin position="352"/>
        <end position="376"/>
    </location>
</feature>
<dbReference type="Pfam" id="PF04511">
    <property type="entry name" value="DER1"/>
    <property type="match status" value="1"/>
</dbReference>
<dbReference type="EMBL" id="ML145094">
    <property type="protein sequence ID" value="TBU62246.1"/>
    <property type="molecule type" value="Genomic_DNA"/>
</dbReference>
<proteinExistence type="inferred from homology"/>
<dbReference type="STRING" id="114155.A0A4Q9Q5M5"/>
<gene>
    <name evidence="8" type="ORF">BD310DRAFT_974433</name>
</gene>
<dbReference type="Proteomes" id="UP000292082">
    <property type="component" value="Unassembled WGS sequence"/>
</dbReference>
<dbReference type="InterPro" id="IPR035952">
    <property type="entry name" value="Rhomboid-like_sf"/>
</dbReference>
<reference evidence="8 9" key="1">
    <citation type="submission" date="2019-01" db="EMBL/GenBank/DDBJ databases">
        <title>Draft genome sequences of three monokaryotic isolates of the white-rot basidiomycete fungus Dichomitus squalens.</title>
        <authorList>
            <consortium name="DOE Joint Genome Institute"/>
            <person name="Lopez S.C."/>
            <person name="Andreopoulos B."/>
            <person name="Pangilinan J."/>
            <person name="Lipzen A."/>
            <person name="Riley R."/>
            <person name="Ahrendt S."/>
            <person name="Ng V."/>
            <person name="Barry K."/>
            <person name="Daum C."/>
            <person name="Grigoriev I.V."/>
            <person name="Hilden K.S."/>
            <person name="Makela M.R."/>
            <person name="de Vries R.P."/>
        </authorList>
    </citation>
    <scope>NUCLEOTIDE SEQUENCE [LARGE SCALE GENOMIC DNA]</scope>
    <source>
        <strain evidence="8 9">CBS 464.89</strain>
    </source>
</reference>
<keyword evidence="4" id="KW-0256">Endoplasmic reticulum</keyword>
<feature type="transmembrane region" description="Helical" evidence="7">
    <location>
        <begin position="290"/>
        <end position="316"/>
    </location>
</feature>
<organism evidence="8 9">
    <name type="scientific">Dichomitus squalens</name>
    <dbReference type="NCBI Taxonomy" id="114155"/>
    <lineage>
        <taxon>Eukaryota</taxon>
        <taxon>Fungi</taxon>
        <taxon>Dikarya</taxon>
        <taxon>Basidiomycota</taxon>
        <taxon>Agaricomycotina</taxon>
        <taxon>Agaricomycetes</taxon>
        <taxon>Polyporales</taxon>
        <taxon>Polyporaceae</taxon>
        <taxon>Dichomitus</taxon>
    </lineage>
</organism>
<evidence type="ECO:0000313" key="8">
    <source>
        <dbReference type="EMBL" id="TBU62246.1"/>
    </source>
</evidence>
<evidence type="ECO:0000256" key="2">
    <source>
        <dbReference type="ARBA" id="ARBA00008917"/>
    </source>
</evidence>
<dbReference type="InterPro" id="IPR007599">
    <property type="entry name" value="DER1"/>
</dbReference>
<dbReference type="AlphaFoldDB" id="A0A4Q9Q5M5"/>